<evidence type="ECO:0000256" key="4">
    <source>
        <dbReference type="ARBA" id="ARBA00022679"/>
    </source>
</evidence>
<dbReference type="Proteomes" id="UP001501690">
    <property type="component" value="Unassembled WGS sequence"/>
</dbReference>
<evidence type="ECO:0000313" key="6">
    <source>
        <dbReference type="EMBL" id="GAA1689239.1"/>
    </source>
</evidence>
<dbReference type="PANTHER" id="PTHR43179:SF12">
    <property type="entry name" value="GALACTOFURANOSYLTRANSFERASE GLFT2"/>
    <property type="match status" value="1"/>
</dbReference>
<keyword evidence="7" id="KW-1185">Reference proteome</keyword>
<evidence type="ECO:0000256" key="1">
    <source>
        <dbReference type="ARBA" id="ARBA00004776"/>
    </source>
</evidence>
<evidence type="ECO:0000259" key="5">
    <source>
        <dbReference type="Pfam" id="PF00535"/>
    </source>
</evidence>
<comment type="caution">
    <text evidence="6">The sequence shown here is derived from an EMBL/GenBank/DDBJ whole genome shotgun (WGS) entry which is preliminary data.</text>
</comment>
<name>A0ABN2HJZ7_9MICO</name>
<comment type="similarity">
    <text evidence="2">Belongs to the glycosyltransferase 2 family.</text>
</comment>
<reference evidence="6 7" key="1">
    <citation type="journal article" date="2019" name="Int. J. Syst. Evol. Microbiol.">
        <title>The Global Catalogue of Microorganisms (GCM) 10K type strain sequencing project: providing services to taxonomists for standard genome sequencing and annotation.</title>
        <authorList>
            <consortium name="The Broad Institute Genomics Platform"/>
            <consortium name="The Broad Institute Genome Sequencing Center for Infectious Disease"/>
            <person name="Wu L."/>
            <person name="Ma J."/>
        </authorList>
    </citation>
    <scope>NUCLEOTIDE SEQUENCE [LARGE SCALE GENOMIC DNA]</scope>
    <source>
        <strain evidence="6 7">JCM 15577</strain>
    </source>
</reference>
<organism evidence="6 7">
    <name type="scientific">Microbacterium sediminicola</name>
    <dbReference type="NCBI Taxonomy" id="415210"/>
    <lineage>
        <taxon>Bacteria</taxon>
        <taxon>Bacillati</taxon>
        <taxon>Actinomycetota</taxon>
        <taxon>Actinomycetes</taxon>
        <taxon>Micrococcales</taxon>
        <taxon>Microbacteriaceae</taxon>
        <taxon>Microbacterium</taxon>
    </lineage>
</organism>
<evidence type="ECO:0000256" key="3">
    <source>
        <dbReference type="ARBA" id="ARBA00022676"/>
    </source>
</evidence>
<comment type="pathway">
    <text evidence="1">Cell wall biogenesis; cell wall polysaccharide biosynthesis.</text>
</comment>
<keyword evidence="4" id="KW-0808">Transferase</keyword>
<dbReference type="SUPFAM" id="SSF53448">
    <property type="entry name" value="Nucleotide-diphospho-sugar transferases"/>
    <property type="match status" value="1"/>
</dbReference>
<protein>
    <recommendedName>
        <fullName evidence="5">Glycosyltransferase 2-like domain-containing protein</fullName>
    </recommendedName>
</protein>
<gene>
    <name evidence="6" type="ORF">GCM10009808_02670</name>
</gene>
<dbReference type="InterPro" id="IPR029044">
    <property type="entry name" value="Nucleotide-diphossugar_trans"/>
</dbReference>
<dbReference type="EMBL" id="BAAAPL010000001">
    <property type="protein sequence ID" value="GAA1689239.1"/>
    <property type="molecule type" value="Genomic_DNA"/>
</dbReference>
<dbReference type="InterPro" id="IPR001173">
    <property type="entry name" value="Glyco_trans_2-like"/>
</dbReference>
<dbReference type="Gene3D" id="3.90.550.10">
    <property type="entry name" value="Spore Coat Polysaccharide Biosynthesis Protein SpsA, Chain A"/>
    <property type="match status" value="1"/>
</dbReference>
<accession>A0ABN2HJZ7</accession>
<dbReference type="PANTHER" id="PTHR43179">
    <property type="entry name" value="RHAMNOSYLTRANSFERASE WBBL"/>
    <property type="match status" value="1"/>
</dbReference>
<sequence>MSDLPRRLARRVFTAMPEPWKQRARSLRARRSYPLNTRGLFPNAAMREWYLANGRPFSIVIPSYNDIPLLSEAMSSIERTCAGMDYEVIIVDDYIDSDVQQALRGFESDRVRVVLKDERRGFAGTVNVGMQLARHDIILLNSDVVAQPGWLEALQYSAYAVDAGIGMVSPKLVYPDGRIQYAGTYYARLLAPQWFGHLHVGSPATRPTANVPGYNGSISGACVYITRAAYDSVGLLDDEFWLGFEDVDYGLRAWRAGVRCYYQPAAMLVHHESASRGYSQGHRELASMRRFWRRWEDRLLARKVAQDAAVEFLVGEGSNGLWRTYVRELAARLASTGREVRVLSPGASTRGRSGIVVACDWTVAEEAWLCAAEGDAVPLYLLPSVESIAHPTDPALQSRIVAGYRPEFDYIAPNRAVQRQLQAETAWECRSRIAPAIAPEALPSSSARTIVTVGASAAEAARIRQVAGEVGANVKAVESVESYDDIARIRAHSPRVVVSFLAEHNSLRPYALMSIGATYLSPIDPALSHEVLDGYNALLFARGDLDAMARSLTDALTRDDVHDEVRGNGWASAQRAADTASSLIVHALALTADSPV</sequence>
<evidence type="ECO:0000313" key="7">
    <source>
        <dbReference type="Proteomes" id="UP001501690"/>
    </source>
</evidence>
<evidence type="ECO:0000256" key="2">
    <source>
        <dbReference type="ARBA" id="ARBA00006739"/>
    </source>
</evidence>
<keyword evidence="3" id="KW-0328">Glycosyltransferase</keyword>
<dbReference type="Pfam" id="PF00535">
    <property type="entry name" value="Glycos_transf_2"/>
    <property type="match status" value="1"/>
</dbReference>
<feature type="domain" description="Glycosyltransferase 2-like" evidence="5">
    <location>
        <begin position="58"/>
        <end position="160"/>
    </location>
</feature>
<proteinExistence type="inferred from homology"/>